<proteinExistence type="inferred from homology"/>
<dbReference type="STRING" id="683125.SAMN05660206_11152"/>
<comment type="similarity">
    <text evidence="7">Belongs to the DNA photolyase family.</text>
</comment>
<keyword evidence="9" id="KW-0456">Lyase</keyword>
<dbReference type="Pfam" id="PF00875">
    <property type="entry name" value="DNA_photolyase"/>
    <property type="match status" value="1"/>
</dbReference>
<dbReference type="GO" id="GO:0006950">
    <property type="term" value="P:response to stress"/>
    <property type="evidence" value="ECO:0007669"/>
    <property type="project" value="UniProtKB-ARBA"/>
</dbReference>
<keyword evidence="10" id="KW-1185">Reference proteome</keyword>
<protein>
    <submittedName>
        <fullName evidence="9">Deoxyribodipyrimidine photo-lyase</fullName>
    </submittedName>
</protein>
<dbReference type="Gene3D" id="1.10.579.10">
    <property type="entry name" value="DNA Cyclobutane Dipyrimidine Photolyase, subunit A, domain 3"/>
    <property type="match status" value="1"/>
</dbReference>
<feature type="site" description="Electron transfer via tryptophanyl radical" evidence="6">
    <location>
        <position position="363"/>
    </location>
</feature>
<dbReference type="InterPro" id="IPR036155">
    <property type="entry name" value="Crypto/Photolyase_N_sf"/>
</dbReference>
<dbReference type="GO" id="GO:0003904">
    <property type="term" value="F:deoxyribodipyrimidine photo-lyase activity"/>
    <property type="evidence" value="ECO:0007669"/>
    <property type="project" value="TreeGrafter"/>
</dbReference>
<feature type="binding site" evidence="5">
    <location>
        <begin position="256"/>
        <end position="263"/>
    </location>
    <ligand>
        <name>FAD</name>
        <dbReference type="ChEBI" id="CHEBI:57692"/>
    </ligand>
</feature>
<keyword evidence="2 5" id="KW-0285">Flavoprotein</keyword>
<dbReference type="PROSITE" id="PS00691">
    <property type="entry name" value="DNA_PHOTOLYASES_1_2"/>
    <property type="match status" value="1"/>
</dbReference>
<dbReference type="SUPFAM" id="SSF48173">
    <property type="entry name" value="Cryptochrome/photolyase FAD-binding domain"/>
    <property type="match status" value="1"/>
</dbReference>
<dbReference type="InterPro" id="IPR005101">
    <property type="entry name" value="Cryptochr/Photolyase_FAD-bd"/>
</dbReference>
<dbReference type="GO" id="GO:0071949">
    <property type="term" value="F:FAD binding"/>
    <property type="evidence" value="ECO:0007669"/>
    <property type="project" value="TreeGrafter"/>
</dbReference>
<comment type="cofactor">
    <cofactor evidence="5">
        <name>FAD</name>
        <dbReference type="ChEBI" id="CHEBI:57692"/>
    </cofactor>
    <text evidence="5">Binds 1 FAD per subunit.</text>
</comment>
<comment type="cofactor">
    <cofactor evidence="1">
        <name>(6R)-5,10-methylene-5,6,7,8-tetrahydrofolate</name>
        <dbReference type="ChEBI" id="CHEBI:15636"/>
    </cofactor>
</comment>
<gene>
    <name evidence="9" type="ORF">SAMN05660206_11152</name>
</gene>
<reference evidence="9 10" key="1">
    <citation type="submission" date="2016-10" db="EMBL/GenBank/DDBJ databases">
        <authorList>
            <person name="de Groot N.N."/>
        </authorList>
    </citation>
    <scope>NUCLEOTIDE SEQUENCE [LARGE SCALE GENOMIC DNA]</scope>
    <source>
        <strain evidence="9 10">DSM 22789</strain>
    </source>
</reference>
<evidence type="ECO:0000256" key="2">
    <source>
        <dbReference type="ARBA" id="ARBA00022630"/>
    </source>
</evidence>
<dbReference type="Proteomes" id="UP000198785">
    <property type="component" value="Unassembled WGS sequence"/>
</dbReference>
<dbReference type="InterPro" id="IPR002081">
    <property type="entry name" value="Cryptochrome/DNA_photolyase_1"/>
</dbReference>
<evidence type="ECO:0000256" key="7">
    <source>
        <dbReference type="RuleBase" id="RU004182"/>
    </source>
</evidence>
<feature type="site" description="Electron transfer via tryptophanyl radical" evidence="6">
    <location>
        <position position="287"/>
    </location>
</feature>
<dbReference type="PANTHER" id="PTHR11455:SF9">
    <property type="entry name" value="CRYPTOCHROME CIRCADIAN CLOCK 5 ISOFORM X1"/>
    <property type="match status" value="1"/>
</dbReference>
<dbReference type="GO" id="GO:0003677">
    <property type="term" value="F:DNA binding"/>
    <property type="evidence" value="ECO:0007669"/>
    <property type="project" value="TreeGrafter"/>
</dbReference>
<dbReference type="GO" id="GO:0006139">
    <property type="term" value="P:nucleobase-containing compound metabolic process"/>
    <property type="evidence" value="ECO:0007669"/>
    <property type="project" value="UniProtKB-ARBA"/>
</dbReference>
<dbReference type="Pfam" id="PF03441">
    <property type="entry name" value="FAD_binding_7"/>
    <property type="match status" value="1"/>
</dbReference>
<evidence type="ECO:0000259" key="8">
    <source>
        <dbReference type="PROSITE" id="PS51645"/>
    </source>
</evidence>
<evidence type="ECO:0000256" key="1">
    <source>
        <dbReference type="ARBA" id="ARBA00001932"/>
    </source>
</evidence>
<evidence type="ECO:0000313" key="10">
    <source>
        <dbReference type="Proteomes" id="UP000198785"/>
    </source>
</evidence>
<feature type="binding site" evidence="5">
    <location>
        <begin position="353"/>
        <end position="355"/>
    </location>
    <ligand>
        <name>FAD</name>
        <dbReference type="ChEBI" id="CHEBI:57692"/>
    </ligand>
</feature>
<dbReference type="InterPro" id="IPR006050">
    <property type="entry name" value="DNA_photolyase_N"/>
</dbReference>
<organism evidence="9 10">
    <name type="scientific">Sphingobacterium wenxiniae</name>
    <dbReference type="NCBI Taxonomy" id="683125"/>
    <lineage>
        <taxon>Bacteria</taxon>
        <taxon>Pseudomonadati</taxon>
        <taxon>Bacteroidota</taxon>
        <taxon>Sphingobacteriia</taxon>
        <taxon>Sphingobacteriales</taxon>
        <taxon>Sphingobacteriaceae</taxon>
        <taxon>Sphingobacterium</taxon>
    </lineage>
</organism>
<evidence type="ECO:0000256" key="6">
    <source>
        <dbReference type="PIRSR" id="PIRSR602081-2"/>
    </source>
</evidence>
<dbReference type="AlphaFoldDB" id="A0A1I6V3W9"/>
<feature type="binding site" evidence="5">
    <location>
        <position position="253"/>
    </location>
    <ligand>
        <name>FAD</name>
        <dbReference type="ChEBI" id="CHEBI:57692"/>
    </ligand>
</feature>
<dbReference type="PRINTS" id="PR00147">
    <property type="entry name" value="DNAPHOTLYASE"/>
</dbReference>
<evidence type="ECO:0000256" key="3">
    <source>
        <dbReference type="ARBA" id="ARBA00022827"/>
    </source>
</evidence>
<sequence>MKSKVSVFWFRRDLRLEDNASLYQALASEYPVLPIFIFDANILKRFEDKKDRRVDYIHQALSDINYRLKSSNARLNTFYGNPMDIFKMLLEEFDVQAVFCNRDYEPQAIKRDMEIYHFFSEQNIPFRAYKDQVIFDKNDVLKNDGTPYTVYTPYSKKWKERLTEEHYKPYKTDFTNFLKQDFKEIHSLEEIGFEKTDMIFEIPKLDIAIISDYDKYRDYPVLQRTTQLGIALRFGTISVRKCVAFALEHNQTWLNELIWRDFFMQILYHFPKVENQSFKAKYDTIQWRNNEQEFQRWCNGKTGYPIVDAGMRQLNETGYMHNRVRMIVASFLCKHLLIDWRWGEAYFAQKLNDYDLSANNGNWQWAAGSGCDAAPYFRVFNPTTQTEKFDKDLVYIKKWLPEFGTENYPQPIVEHSAARERALKVYAGAVKENT</sequence>
<feature type="binding site" evidence="5">
    <location>
        <position position="213"/>
    </location>
    <ligand>
        <name>FAD</name>
        <dbReference type="ChEBI" id="CHEBI:57692"/>
    </ligand>
</feature>
<dbReference type="InterPro" id="IPR036134">
    <property type="entry name" value="Crypto/Photolyase_FAD-like_sf"/>
</dbReference>
<evidence type="ECO:0000256" key="5">
    <source>
        <dbReference type="PIRSR" id="PIRSR602081-1"/>
    </source>
</evidence>
<dbReference type="RefSeq" id="WP_093366897.1">
    <property type="nucleotide sequence ID" value="NZ_FOZZ01000011.1"/>
</dbReference>
<dbReference type="PANTHER" id="PTHR11455">
    <property type="entry name" value="CRYPTOCHROME"/>
    <property type="match status" value="1"/>
</dbReference>
<keyword evidence="3 5" id="KW-0274">FAD</keyword>
<evidence type="ECO:0000256" key="4">
    <source>
        <dbReference type="ARBA" id="ARBA00022991"/>
    </source>
</evidence>
<dbReference type="PROSITE" id="PS00394">
    <property type="entry name" value="DNA_PHOTOLYASES_1_1"/>
    <property type="match status" value="1"/>
</dbReference>
<feature type="domain" description="Photolyase/cryptochrome alpha/beta" evidence="8">
    <location>
        <begin position="4"/>
        <end position="134"/>
    </location>
</feature>
<dbReference type="OrthoDB" id="9772484at2"/>
<dbReference type="EMBL" id="FOZZ01000011">
    <property type="protein sequence ID" value="SFT08371.1"/>
    <property type="molecule type" value="Genomic_DNA"/>
</dbReference>
<evidence type="ECO:0000313" key="9">
    <source>
        <dbReference type="EMBL" id="SFT08371.1"/>
    </source>
</evidence>
<name>A0A1I6V3W9_9SPHI</name>
<accession>A0A1I6V3W9</accession>
<dbReference type="InterPro" id="IPR014729">
    <property type="entry name" value="Rossmann-like_a/b/a_fold"/>
</dbReference>
<keyword evidence="4 7" id="KW-0157">Chromophore</keyword>
<dbReference type="Gene3D" id="3.40.50.620">
    <property type="entry name" value="HUPs"/>
    <property type="match status" value="1"/>
</dbReference>
<dbReference type="PROSITE" id="PS51645">
    <property type="entry name" value="PHR_CRY_ALPHA_BETA"/>
    <property type="match status" value="1"/>
</dbReference>
<dbReference type="InterPro" id="IPR018394">
    <property type="entry name" value="DNA_photolyase_1_CS_C"/>
</dbReference>
<dbReference type="SUPFAM" id="SSF52425">
    <property type="entry name" value="Cryptochrome/photolyase, N-terminal domain"/>
    <property type="match status" value="1"/>
</dbReference>
<feature type="site" description="Electron transfer via tryptophanyl radical" evidence="6">
    <location>
        <position position="340"/>
    </location>
</feature>
<dbReference type="GO" id="GO:0009416">
    <property type="term" value="P:response to light stimulus"/>
    <property type="evidence" value="ECO:0007669"/>
    <property type="project" value="TreeGrafter"/>
</dbReference>
<dbReference type="Gene3D" id="1.25.40.80">
    <property type="match status" value="1"/>
</dbReference>